<accession>A0A9X1HNH4</accession>
<dbReference type="InterPro" id="IPR052559">
    <property type="entry name" value="V-haloperoxidase"/>
</dbReference>
<dbReference type="InterPro" id="IPR016119">
    <property type="entry name" value="Br/Cl_peroxidase_C"/>
</dbReference>
<dbReference type="PANTHER" id="PTHR34599">
    <property type="entry name" value="PEROXIDASE-RELATED"/>
    <property type="match status" value="1"/>
</dbReference>
<evidence type="ECO:0000256" key="1">
    <source>
        <dbReference type="SAM" id="SignalP"/>
    </source>
</evidence>
<dbReference type="GO" id="GO:0004601">
    <property type="term" value="F:peroxidase activity"/>
    <property type="evidence" value="ECO:0007669"/>
    <property type="project" value="InterPro"/>
</dbReference>
<evidence type="ECO:0000313" key="5">
    <source>
        <dbReference type="EMBL" id="MCA6077121.1"/>
    </source>
</evidence>
<dbReference type="RefSeq" id="WP_225697927.1">
    <property type="nucleotide sequence ID" value="NZ_JAIXNE010000002.1"/>
</dbReference>
<protein>
    <submittedName>
        <fullName evidence="3">T9SS type A sorting domain-containing protein</fullName>
    </submittedName>
</protein>
<dbReference type="CDD" id="cd03398">
    <property type="entry name" value="PAP2_haloperoxidase"/>
    <property type="match status" value="1"/>
</dbReference>
<dbReference type="PANTHER" id="PTHR34599:SF2">
    <property type="entry name" value="TRAF-TYPE DOMAIN-CONTAINING PROTEIN"/>
    <property type="match status" value="1"/>
</dbReference>
<reference evidence="3" key="1">
    <citation type="submission" date="2021-09" db="EMBL/GenBank/DDBJ databases">
        <title>Fulvivirga sp. isolated from coastal sediment.</title>
        <authorList>
            <person name="Yu H."/>
        </authorList>
    </citation>
    <scope>NUCLEOTIDE SEQUENCE</scope>
    <source>
        <strain evidence="3">1062</strain>
    </source>
</reference>
<dbReference type="AlphaFoldDB" id="A0A9X1HNH4"/>
<dbReference type="SUPFAM" id="SSF48317">
    <property type="entry name" value="Acid phosphatase/Vanadium-dependent haloperoxidase"/>
    <property type="match status" value="1"/>
</dbReference>
<proteinExistence type="predicted"/>
<sequence length="731" mass="81687">MIRSLILTILFLVSFAFENNAQVQHSIARQWNEVLLDAIRNDFARPTVHARNLFHVSAAMYDAWTVYSDEPAPWLLGNTRGNFTSVYSGIPVSTDIENDREMAISYAVYRLILHRFEFSPGSIKIRNEAFSLMMDLGYDPNVTGTDYRSGDPAQVGNYIASQYIAFGLTDGSNEQLDYINQYYSPVNPPLVPTRSGNPQIIDPNRWQPLFLDNFIDQSGNPIPVGQISFLSPEWGNVTPFAMGTSDRKFNERDGDTYWTYMDPGPPPFIQEDGEGTSEQYQWGFSLVAIWSAHLTPNDGVMWDISPRSLGNVTQLPSSAEEMQAYYDLINGGDPGTGYAVNPYTGAPYEPQMVKRGDYTRVLAEFWADGPDSETPPGHWFTILNYVNDQPELVKRFKGEGPLLDDLEWDIKTYFTLGGAMHDCAIAAWGVKGWYDYIRPVSAIRYMADKGQSTDPGDLSYHPAGIPLLEGYIELVREGDPLAGPQGNNIGKIKLMAWKGPDYIPNPEVDYADVDWILAENWWPYQRPTFVTPPFAGYVSGHSTYSRAAAEVLTMITGDPYFPRGMGEFIARKNEFLVFEEGPSEDVILQWATYRDASDQTSLSRIWGGIHPPADDIPGRKMGIKIGLLAFQTAEKIFNNAVITSLDEPFSATAEIFPNPVKEGSPVRIQPDPSGDISEIKVMDLQGKIHRELTFPSPVSSLTIEGFLSSGLYILQVSNSRGEISSFRLIVK</sequence>
<evidence type="ECO:0000313" key="6">
    <source>
        <dbReference type="Proteomes" id="UP001139409"/>
    </source>
</evidence>
<dbReference type="Gene3D" id="1.10.606.10">
    <property type="entry name" value="Vanadium-containing Chloroperoxidase, domain 2"/>
    <property type="match status" value="1"/>
</dbReference>
<evidence type="ECO:0000313" key="3">
    <source>
        <dbReference type="EMBL" id="MCA6074816.1"/>
    </source>
</evidence>
<comment type="caution">
    <text evidence="3">The sequence shown here is derived from an EMBL/GenBank/DDBJ whole genome shotgun (WGS) entry which is preliminary data.</text>
</comment>
<dbReference type="InterPro" id="IPR049283">
    <property type="entry name" value="DUF6851"/>
</dbReference>
<name>A0A9X1HNH4_9BACT</name>
<keyword evidence="1" id="KW-0732">Signal</keyword>
<dbReference type="InterPro" id="IPR026444">
    <property type="entry name" value="Secre_tail"/>
</dbReference>
<gene>
    <name evidence="3" type="ORF">LDX50_08035</name>
    <name evidence="4" type="ORF">LDX50_14005</name>
    <name evidence="5" type="ORF">LDX50_19725</name>
</gene>
<dbReference type="Pfam" id="PF21167">
    <property type="entry name" value="DUF6851"/>
    <property type="match status" value="1"/>
</dbReference>
<evidence type="ECO:0000313" key="4">
    <source>
        <dbReference type="EMBL" id="MCA6075993.1"/>
    </source>
</evidence>
<organism evidence="3 6">
    <name type="scientific">Fulvivirga sedimenti</name>
    <dbReference type="NCBI Taxonomy" id="2879465"/>
    <lineage>
        <taxon>Bacteria</taxon>
        <taxon>Pseudomonadati</taxon>
        <taxon>Bacteroidota</taxon>
        <taxon>Cytophagia</taxon>
        <taxon>Cytophagales</taxon>
        <taxon>Fulvivirgaceae</taxon>
        <taxon>Fulvivirga</taxon>
    </lineage>
</organism>
<dbReference type="EMBL" id="JAIXNE010000004">
    <property type="protein sequence ID" value="MCA6077121.1"/>
    <property type="molecule type" value="Genomic_DNA"/>
</dbReference>
<evidence type="ECO:0000259" key="2">
    <source>
        <dbReference type="Pfam" id="PF21167"/>
    </source>
</evidence>
<keyword evidence="6" id="KW-1185">Reference proteome</keyword>
<dbReference type="NCBIfam" id="TIGR04183">
    <property type="entry name" value="Por_Secre_tail"/>
    <property type="match status" value="1"/>
</dbReference>
<feature type="domain" description="DUF6851" evidence="2">
    <location>
        <begin position="56"/>
        <end position="208"/>
    </location>
</feature>
<dbReference type="InterPro" id="IPR036938">
    <property type="entry name" value="PAP2/HPO_sf"/>
</dbReference>
<dbReference type="Proteomes" id="UP001139409">
    <property type="component" value="Unassembled WGS sequence"/>
</dbReference>
<dbReference type="EMBL" id="JAIXNE010000003">
    <property type="protein sequence ID" value="MCA6075993.1"/>
    <property type="molecule type" value="Genomic_DNA"/>
</dbReference>
<feature type="chain" id="PRO_5041114868" evidence="1">
    <location>
        <begin position="22"/>
        <end position="731"/>
    </location>
</feature>
<feature type="signal peptide" evidence="1">
    <location>
        <begin position="1"/>
        <end position="21"/>
    </location>
</feature>
<dbReference type="EMBL" id="JAIXNE010000002">
    <property type="protein sequence ID" value="MCA6074816.1"/>
    <property type="molecule type" value="Genomic_DNA"/>
</dbReference>